<dbReference type="InterPro" id="IPR027417">
    <property type="entry name" value="P-loop_NTPase"/>
</dbReference>
<dbReference type="InterPro" id="IPR005702">
    <property type="entry name" value="Wzc-like_C"/>
</dbReference>
<dbReference type="AlphaFoldDB" id="A0A380CCJ8"/>
<proteinExistence type="inferred from homology"/>
<evidence type="ECO:0000313" key="12">
    <source>
        <dbReference type="Proteomes" id="UP000321598"/>
    </source>
</evidence>
<dbReference type="CDD" id="cd05387">
    <property type="entry name" value="BY-kinase"/>
    <property type="match status" value="1"/>
</dbReference>
<dbReference type="Proteomes" id="UP000254956">
    <property type="component" value="Unassembled WGS sequence"/>
</dbReference>
<dbReference type="NCBIfam" id="TIGR01007">
    <property type="entry name" value="eps_fam"/>
    <property type="match status" value="1"/>
</dbReference>
<dbReference type="Pfam" id="PF10609">
    <property type="entry name" value="ParA"/>
    <property type="match status" value="1"/>
</dbReference>
<gene>
    <name evidence="10" type="primary">capB_1</name>
    <name evidence="10" type="ORF">NCTC12413_01115</name>
    <name evidence="9" type="ORF">SAR03_18080</name>
</gene>
<evidence type="ECO:0000256" key="8">
    <source>
        <dbReference type="ARBA" id="ARBA00051245"/>
    </source>
</evidence>
<reference evidence="9 12" key="2">
    <citation type="submission" date="2019-07" db="EMBL/GenBank/DDBJ databases">
        <title>Whole genome shotgun sequence of Staphylococcus arlettae NBRC 109765.</title>
        <authorList>
            <person name="Hosoyama A."/>
            <person name="Uohara A."/>
            <person name="Ohji S."/>
            <person name="Ichikawa N."/>
        </authorList>
    </citation>
    <scope>NUCLEOTIDE SEQUENCE [LARGE SCALE GENOMIC DNA]</scope>
    <source>
        <strain evidence="9 12">NBRC 109765</strain>
    </source>
</reference>
<evidence type="ECO:0000313" key="11">
    <source>
        <dbReference type="Proteomes" id="UP000254956"/>
    </source>
</evidence>
<evidence type="ECO:0000256" key="2">
    <source>
        <dbReference type="ARBA" id="ARBA00011903"/>
    </source>
</evidence>
<dbReference type="GO" id="GO:0042802">
    <property type="term" value="F:identical protein binding"/>
    <property type="evidence" value="ECO:0007669"/>
    <property type="project" value="UniProtKB-ARBA"/>
</dbReference>
<dbReference type="EMBL" id="BKAV01000020">
    <property type="protein sequence ID" value="GEQ00771.1"/>
    <property type="molecule type" value="Genomic_DNA"/>
</dbReference>
<protein>
    <recommendedName>
        <fullName evidence="2">non-specific protein-tyrosine kinase</fullName>
        <ecNumber evidence="2">2.7.10.2</ecNumber>
    </recommendedName>
</protein>
<keyword evidence="5" id="KW-0418">Kinase</keyword>
<dbReference type="InterPro" id="IPR050445">
    <property type="entry name" value="Bact_polysacc_biosynth/exp"/>
</dbReference>
<dbReference type="STRING" id="1212545.SARL_03486"/>
<keyword evidence="3 10" id="KW-0808">Transferase</keyword>
<dbReference type="PANTHER" id="PTHR32309:SF13">
    <property type="entry name" value="FERRIC ENTEROBACTIN TRANSPORT PROTEIN FEPE"/>
    <property type="match status" value="1"/>
</dbReference>
<reference evidence="10 11" key="1">
    <citation type="submission" date="2018-06" db="EMBL/GenBank/DDBJ databases">
        <authorList>
            <consortium name="Pathogen Informatics"/>
            <person name="Doyle S."/>
        </authorList>
    </citation>
    <scope>NUCLEOTIDE SEQUENCE [LARGE SCALE GENOMIC DNA]</scope>
    <source>
        <strain evidence="10 11">NCTC12413</strain>
    </source>
</reference>
<sequence>MFKRNTKEQSTLFVHDNPKSIVSEKFRTIRSNIMFSIANTSDKNILVTSEHALSGKSTVSSNIGISYAQAGYNTLIIDGDMRKPTQHYVFQLSNLTGLSNLIINKTTFNDAIKATHIDNLSVLTSGPIPPNPSELIASNKFKQIYDIVSKDYDFIIIDTPPVNTVTDAQLFVQHTKNAVLVIDTEKNDRDEVKKAQELLNAAGAKILGVILNKMKVTKSSSYYYYYGTDSDD</sequence>
<evidence type="ECO:0000256" key="4">
    <source>
        <dbReference type="ARBA" id="ARBA00022741"/>
    </source>
</evidence>
<dbReference type="GO" id="GO:0004715">
    <property type="term" value="F:non-membrane spanning protein tyrosine kinase activity"/>
    <property type="evidence" value="ECO:0007669"/>
    <property type="project" value="UniProtKB-EC"/>
</dbReference>
<dbReference type="Proteomes" id="UP000321598">
    <property type="component" value="Unassembled WGS sequence"/>
</dbReference>
<name>A0A380CCJ8_9STAP</name>
<dbReference type="Gene3D" id="3.40.50.300">
    <property type="entry name" value="P-loop containing nucleotide triphosphate hydrolases"/>
    <property type="match status" value="1"/>
</dbReference>
<dbReference type="InterPro" id="IPR033756">
    <property type="entry name" value="YlxH/NBP35"/>
</dbReference>
<evidence type="ECO:0000256" key="1">
    <source>
        <dbReference type="ARBA" id="ARBA00007316"/>
    </source>
</evidence>
<dbReference type="PANTHER" id="PTHR32309">
    <property type="entry name" value="TYROSINE-PROTEIN KINASE"/>
    <property type="match status" value="1"/>
</dbReference>
<keyword evidence="6" id="KW-0067">ATP-binding</keyword>
<keyword evidence="4" id="KW-0547">Nucleotide-binding</keyword>
<dbReference type="SUPFAM" id="SSF52540">
    <property type="entry name" value="P-loop containing nucleoside triphosphate hydrolases"/>
    <property type="match status" value="1"/>
</dbReference>
<comment type="catalytic activity">
    <reaction evidence="8">
        <text>L-tyrosyl-[protein] + ATP = O-phospho-L-tyrosyl-[protein] + ADP + H(+)</text>
        <dbReference type="Rhea" id="RHEA:10596"/>
        <dbReference type="Rhea" id="RHEA-COMP:10136"/>
        <dbReference type="Rhea" id="RHEA-COMP:20101"/>
        <dbReference type="ChEBI" id="CHEBI:15378"/>
        <dbReference type="ChEBI" id="CHEBI:30616"/>
        <dbReference type="ChEBI" id="CHEBI:46858"/>
        <dbReference type="ChEBI" id="CHEBI:61978"/>
        <dbReference type="ChEBI" id="CHEBI:456216"/>
        <dbReference type="EC" id="2.7.10.2"/>
    </reaction>
</comment>
<keyword evidence="12" id="KW-1185">Reference proteome</keyword>
<dbReference type="GO" id="GO:0005524">
    <property type="term" value="F:ATP binding"/>
    <property type="evidence" value="ECO:0007669"/>
    <property type="project" value="UniProtKB-KW"/>
</dbReference>
<keyword evidence="7" id="KW-0829">Tyrosine-protein kinase</keyword>
<dbReference type="EMBL" id="UGZE01000001">
    <property type="protein sequence ID" value="SUJ17158.1"/>
    <property type="molecule type" value="Genomic_DNA"/>
</dbReference>
<comment type="similarity">
    <text evidence="1">Belongs to the CpsD/CapB family.</text>
</comment>
<evidence type="ECO:0000313" key="9">
    <source>
        <dbReference type="EMBL" id="GEQ00771.1"/>
    </source>
</evidence>
<evidence type="ECO:0000256" key="3">
    <source>
        <dbReference type="ARBA" id="ARBA00022679"/>
    </source>
</evidence>
<organism evidence="10 11">
    <name type="scientific">Staphylococcus arlettae</name>
    <dbReference type="NCBI Taxonomy" id="29378"/>
    <lineage>
        <taxon>Bacteria</taxon>
        <taxon>Bacillati</taxon>
        <taxon>Bacillota</taxon>
        <taxon>Bacilli</taxon>
        <taxon>Bacillales</taxon>
        <taxon>Staphylococcaceae</taxon>
        <taxon>Staphylococcus</taxon>
    </lineage>
</organism>
<dbReference type="FunFam" id="3.40.50.300:FF:000527">
    <property type="entry name" value="Tyrosine-protein kinase etk"/>
    <property type="match status" value="1"/>
</dbReference>
<dbReference type="OrthoDB" id="9794577at2"/>
<dbReference type="EC" id="2.7.10.2" evidence="2"/>
<dbReference type="GO" id="GO:0005886">
    <property type="term" value="C:plasma membrane"/>
    <property type="evidence" value="ECO:0007669"/>
    <property type="project" value="UniProtKB-ARBA"/>
</dbReference>
<evidence type="ECO:0000256" key="5">
    <source>
        <dbReference type="ARBA" id="ARBA00022777"/>
    </source>
</evidence>
<evidence type="ECO:0000256" key="7">
    <source>
        <dbReference type="ARBA" id="ARBA00023137"/>
    </source>
</evidence>
<evidence type="ECO:0000313" key="10">
    <source>
        <dbReference type="EMBL" id="SUJ17158.1"/>
    </source>
</evidence>
<accession>A0A380CCJ8</accession>
<evidence type="ECO:0000256" key="6">
    <source>
        <dbReference type="ARBA" id="ARBA00022840"/>
    </source>
</evidence>
<dbReference type="RefSeq" id="WP_103387785.1">
    <property type="nucleotide sequence ID" value="NZ_BKAV01000020.1"/>
</dbReference>